<evidence type="ECO:0000313" key="3">
    <source>
        <dbReference type="Proteomes" id="UP001165060"/>
    </source>
</evidence>
<keyword evidence="3" id="KW-1185">Reference proteome</keyword>
<comment type="caution">
    <text evidence="2">The sequence shown here is derived from an EMBL/GenBank/DDBJ whole genome shotgun (WGS) entry which is preliminary data.</text>
</comment>
<evidence type="ECO:0000313" key="2">
    <source>
        <dbReference type="EMBL" id="GMI30859.1"/>
    </source>
</evidence>
<feature type="compositionally biased region" description="Low complexity" evidence="1">
    <location>
        <begin position="11"/>
        <end position="20"/>
    </location>
</feature>
<dbReference type="Proteomes" id="UP001165060">
    <property type="component" value="Unassembled WGS sequence"/>
</dbReference>
<dbReference type="EMBL" id="BRYB01000479">
    <property type="protein sequence ID" value="GMI30859.1"/>
    <property type="molecule type" value="Genomic_DNA"/>
</dbReference>
<organism evidence="2 3">
    <name type="scientific">Tetraparma gracilis</name>
    <dbReference type="NCBI Taxonomy" id="2962635"/>
    <lineage>
        <taxon>Eukaryota</taxon>
        <taxon>Sar</taxon>
        <taxon>Stramenopiles</taxon>
        <taxon>Ochrophyta</taxon>
        <taxon>Bolidophyceae</taxon>
        <taxon>Parmales</taxon>
        <taxon>Triparmaceae</taxon>
        <taxon>Tetraparma</taxon>
    </lineage>
</organism>
<reference evidence="2 3" key="1">
    <citation type="journal article" date="2023" name="Commun. Biol.">
        <title>Genome analysis of Parmales, the sister group of diatoms, reveals the evolutionary specialization of diatoms from phago-mixotrophs to photoautotrophs.</title>
        <authorList>
            <person name="Ban H."/>
            <person name="Sato S."/>
            <person name="Yoshikawa S."/>
            <person name="Yamada K."/>
            <person name="Nakamura Y."/>
            <person name="Ichinomiya M."/>
            <person name="Sato N."/>
            <person name="Blanc-Mathieu R."/>
            <person name="Endo H."/>
            <person name="Kuwata A."/>
            <person name="Ogata H."/>
        </authorList>
    </citation>
    <scope>NUCLEOTIDE SEQUENCE [LARGE SCALE GENOMIC DNA]</scope>
</reference>
<proteinExistence type="predicted"/>
<protein>
    <submittedName>
        <fullName evidence="2">Uncharacterized protein</fullName>
    </submittedName>
</protein>
<feature type="region of interest" description="Disordered" evidence="1">
    <location>
        <begin position="1"/>
        <end position="20"/>
    </location>
</feature>
<evidence type="ECO:0000256" key="1">
    <source>
        <dbReference type="SAM" id="MobiDB-lite"/>
    </source>
</evidence>
<accession>A0ABQ6MRM2</accession>
<name>A0ABQ6MRM2_9STRA</name>
<gene>
    <name evidence="2" type="ORF">TeGR_g7232</name>
</gene>
<sequence>MCPPPQSPVSPGAAGDPRPAPAAAVPAASLACAGLLPASRPVCAHVIDRRPAPPLAPGEVVCALCIIKRDVFLELELNMARVARGDAYSAEERVEEIARWFFCTDLVCRDPGCTSAECDRDVMHVAYPRDCEQMIKIFHPYLKPCDTNPGAYCMSVNKKERRVMKSTEPCCLENL</sequence>